<keyword evidence="2" id="KW-1185">Reference proteome</keyword>
<protein>
    <submittedName>
        <fullName evidence="1">Uncharacterized protein</fullName>
    </submittedName>
</protein>
<feature type="non-terminal residue" evidence="1">
    <location>
        <position position="80"/>
    </location>
</feature>
<reference evidence="1 2" key="2">
    <citation type="journal article" date="2022" name="Mol. Ecol. Resour.">
        <title>The genomes of chicory, endive, great burdock and yacon provide insights into Asteraceae paleo-polyploidization history and plant inulin production.</title>
        <authorList>
            <person name="Fan W."/>
            <person name="Wang S."/>
            <person name="Wang H."/>
            <person name="Wang A."/>
            <person name="Jiang F."/>
            <person name="Liu H."/>
            <person name="Zhao H."/>
            <person name="Xu D."/>
            <person name="Zhang Y."/>
        </authorList>
    </citation>
    <scope>NUCLEOTIDE SEQUENCE [LARGE SCALE GENOMIC DNA]</scope>
    <source>
        <strain evidence="2">cv. Punajuju</strain>
        <tissue evidence="1">Leaves</tissue>
    </source>
</reference>
<proteinExistence type="predicted"/>
<sequence length="80" mass="9708">EHSQTRIFPSKQKTHRHVSFDSTVLFPPACSNPGLLRRRLLRLHRRLLRLHRPLLLHLRLRLHRRRLGLQSRFHSSRLKV</sequence>
<dbReference type="Proteomes" id="UP001055811">
    <property type="component" value="Linkage Group LG07"/>
</dbReference>
<comment type="caution">
    <text evidence="1">The sequence shown here is derived from an EMBL/GenBank/DDBJ whole genome shotgun (WGS) entry which is preliminary data.</text>
</comment>
<organism evidence="1 2">
    <name type="scientific">Cichorium intybus</name>
    <name type="common">Chicory</name>
    <dbReference type="NCBI Taxonomy" id="13427"/>
    <lineage>
        <taxon>Eukaryota</taxon>
        <taxon>Viridiplantae</taxon>
        <taxon>Streptophyta</taxon>
        <taxon>Embryophyta</taxon>
        <taxon>Tracheophyta</taxon>
        <taxon>Spermatophyta</taxon>
        <taxon>Magnoliopsida</taxon>
        <taxon>eudicotyledons</taxon>
        <taxon>Gunneridae</taxon>
        <taxon>Pentapetalae</taxon>
        <taxon>asterids</taxon>
        <taxon>campanulids</taxon>
        <taxon>Asterales</taxon>
        <taxon>Asteraceae</taxon>
        <taxon>Cichorioideae</taxon>
        <taxon>Cichorieae</taxon>
        <taxon>Cichoriinae</taxon>
        <taxon>Cichorium</taxon>
    </lineage>
</organism>
<evidence type="ECO:0000313" key="2">
    <source>
        <dbReference type="Proteomes" id="UP001055811"/>
    </source>
</evidence>
<reference evidence="2" key="1">
    <citation type="journal article" date="2022" name="Mol. Ecol. Resour.">
        <title>The genomes of chicory, endive, great burdock and yacon provide insights into Asteraceae palaeo-polyploidization history and plant inulin production.</title>
        <authorList>
            <person name="Fan W."/>
            <person name="Wang S."/>
            <person name="Wang H."/>
            <person name="Wang A."/>
            <person name="Jiang F."/>
            <person name="Liu H."/>
            <person name="Zhao H."/>
            <person name="Xu D."/>
            <person name="Zhang Y."/>
        </authorList>
    </citation>
    <scope>NUCLEOTIDE SEQUENCE [LARGE SCALE GENOMIC DNA]</scope>
    <source>
        <strain evidence="2">cv. Punajuju</strain>
    </source>
</reference>
<evidence type="ECO:0000313" key="1">
    <source>
        <dbReference type="EMBL" id="KAI3707786.1"/>
    </source>
</evidence>
<dbReference type="EMBL" id="CM042015">
    <property type="protein sequence ID" value="KAI3707786.1"/>
    <property type="molecule type" value="Genomic_DNA"/>
</dbReference>
<accession>A0ACB9AE57</accession>
<name>A0ACB9AE57_CICIN</name>
<gene>
    <name evidence="1" type="ORF">L2E82_36611</name>
</gene>
<feature type="non-terminal residue" evidence="1">
    <location>
        <position position="1"/>
    </location>
</feature>